<comment type="caution">
    <text evidence="11">The sequence shown here is derived from an EMBL/GenBank/DDBJ whole genome shotgun (WGS) entry which is preliminary data.</text>
</comment>
<evidence type="ECO:0000256" key="2">
    <source>
        <dbReference type="ARBA" id="ARBA00022617"/>
    </source>
</evidence>
<dbReference type="GO" id="GO:0004130">
    <property type="term" value="F:cytochrome-c peroxidase activity"/>
    <property type="evidence" value="ECO:0007669"/>
    <property type="project" value="TreeGrafter"/>
</dbReference>
<reference evidence="11 12" key="1">
    <citation type="submission" date="2018-08" db="EMBL/GenBank/DDBJ databases">
        <title>The draft genome squence of Brumimicrobium sp. N62.</title>
        <authorList>
            <person name="Du Z.-J."/>
            <person name="Luo H.-R."/>
        </authorList>
    </citation>
    <scope>NUCLEOTIDE SEQUENCE [LARGE SCALE GENOMIC DNA]</scope>
    <source>
        <strain evidence="11 12">N62</strain>
    </source>
</reference>
<keyword evidence="5" id="KW-0574">Periplasm</keyword>
<name>A0A3E1F168_9FLAO</name>
<gene>
    <name evidence="11" type="ORF">DXU93_00685</name>
</gene>
<dbReference type="PANTHER" id="PTHR30600:SF10">
    <property type="entry name" value="BLL6722 PROTEIN"/>
    <property type="match status" value="1"/>
</dbReference>
<dbReference type="Gene3D" id="1.10.760.10">
    <property type="entry name" value="Cytochrome c-like domain"/>
    <property type="match status" value="2"/>
</dbReference>
<sequence>MSITPYELEIPSHFPAMPIPEDNPMSVEGVELGRKLFYDTRLSLDNSISCASCHNQTSGFSDNAQFSTGVNGATGNRQSMALVNLGWQSSFFWEGRAETLEEQILHPVRDPLEMNQTWEVTAEKLKQVEDYQNDFYQVFDVVNFDSTHISKAIAQFLRTLISSQSKYDVMYKFNNNLPLNTFEQELYAQITNEEWAGMDLFFSLTNGDCLHCHDGPLMQVQGLFSNNGLDETFTDIGRMIVTGNPNDKGKFKVPSLRNIEVSAPYMHDGRFSNLDEVINHYSFGVVESSTIDPMMEFSHQGGVQLDAQEHNLIKAFLKTFTDHEFLNNPDFKDPGAP</sequence>
<dbReference type="EMBL" id="QURB01000001">
    <property type="protein sequence ID" value="RFC55483.1"/>
    <property type="molecule type" value="Genomic_DNA"/>
</dbReference>
<dbReference type="InterPro" id="IPR036909">
    <property type="entry name" value="Cyt_c-like_dom_sf"/>
</dbReference>
<evidence type="ECO:0000256" key="1">
    <source>
        <dbReference type="ARBA" id="ARBA00004418"/>
    </source>
</evidence>
<dbReference type="SUPFAM" id="SSF46626">
    <property type="entry name" value="Cytochrome c"/>
    <property type="match status" value="2"/>
</dbReference>
<keyword evidence="7 9" id="KW-0408">Iron</keyword>
<evidence type="ECO:0000256" key="7">
    <source>
        <dbReference type="ARBA" id="ARBA00023004"/>
    </source>
</evidence>
<dbReference type="Pfam" id="PF03150">
    <property type="entry name" value="CCP_MauG"/>
    <property type="match status" value="1"/>
</dbReference>
<evidence type="ECO:0000256" key="6">
    <source>
        <dbReference type="ARBA" id="ARBA00023002"/>
    </source>
</evidence>
<feature type="binding site" description="covalent" evidence="8">
    <location>
        <position position="53"/>
    </location>
    <ligand>
        <name>heme c</name>
        <dbReference type="ChEBI" id="CHEBI:61717"/>
        <label>1</label>
    </ligand>
</feature>
<dbReference type="InterPro" id="IPR026259">
    <property type="entry name" value="MauG/Cytc_peroxidase"/>
</dbReference>
<evidence type="ECO:0000256" key="9">
    <source>
        <dbReference type="PIRSR" id="PIRSR000294-2"/>
    </source>
</evidence>
<evidence type="ECO:0000313" key="11">
    <source>
        <dbReference type="EMBL" id="RFC55483.1"/>
    </source>
</evidence>
<comment type="cofactor">
    <cofactor evidence="8">
        <name>heme</name>
        <dbReference type="ChEBI" id="CHEBI:30413"/>
    </cofactor>
    <text evidence="8">Binds 2 heme groups.</text>
</comment>
<evidence type="ECO:0000256" key="5">
    <source>
        <dbReference type="ARBA" id="ARBA00022764"/>
    </source>
</evidence>
<evidence type="ECO:0000313" key="12">
    <source>
        <dbReference type="Proteomes" id="UP000257127"/>
    </source>
</evidence>
<dbReference type="OrthoDB" id="9805202at2"/>
<dbReference type="GO" id="GO:0009055">
    <property type="term" value="F:electron transfer activity"/>
    <property type="evidence" value="ECO:0007669"/>
    <property type="project" value="InterPro"/>
</dbReference>
<keyword evidence="2 8" id="KW-0349">Heme</keyword>
<dbReference type="GO" id="GO:0042597">
    <property type="term" value="C:periplasmic space"/>
    <property type="evidence" value="ECO:0007669"/>
    <property type="project" value="UniProtKB-SubCell"/>
</dbReference>
<feature type="binding site" description="axial binding residue" evidence="9">
    <location>
        <position position="213"/>
    </location>
    <ligand>
        <name>heme c</name>
        <dbReference type="ChEBI" id="CHEBI:61717"/>
        <label>2</label>
    </ligand>
    <ligandPart>
        <name>Fe</name>
        <dbReference type="ChEBI" id="CHEBI:18248"/>
    </ligandPart>
</feature>
<keyword evidence="4" id="KW-0732">Signal</keyword>
<dbReference type="PIRSF" id="PIRSF000294">
    <property type="entry name" value="Cytochrome-c_peroxidase"/>
    <property type="match status" value="1"/>
</dbReference>
<proteinExistence type="predicted"/>
<feature type="binding site" description="covalent" evidence="8">
    <location>
        <position position="212"/>
    </location>
    <ligand>
        <name>heme c</name>
        <dbReference type="ChEBI" id="CHEBI:61717"/>
        <label>2</label>
    </ligand>
</feature>
<feature type="binding site" description="covalent" evidence="8">
    <location>
        <position position="209"/>
    </location>
    <ligand>
        <name>heme c</name>
        <dbReference type="ChEBI" id="CHEBI:61717"/>
        <label>2</label>
    </ligand>
</feature>
<keyword evidence="12" id="KW-1185">Reference proteome</keyword>
<dbReference type="Proteomes" id="UP000257127">
    <property type="component" value="Unassembled WGS sequence"/>
</dbReference>
<keyword evidence="6" id="KW-0560">Oxidoreductase</keyword>
<feature type="binding site" description="covalent" evidence="8">
    <location>
        <position position="50"/>
    </location>
    <ligand>
        <name>heme c</name>
        <dbReference type="ChEBI" id="CHEBI:61717"/>
        <label>1</label>
    </ligand>
</feature>
<organism evidence="11 12">
    <name type="scientific">Brumimicrobium aurantiacum</name>
    <dbReference type="NCBI Taxonomy" id="1737063"/>
    <lineage>
        <taxon>Bacteria</taxon>
        <taxon>Pseudomonadati</taxon>
        <taxon>Bacteroidota</taxon>
        <taxon>Flavobacteriia</taxon>
        <taxon>Flavobacteriales</taxon>
        <taxon>Crocinitomicaceae</taxon>
        <taxon>Brumimicrobium</taxon>
    </lineage>
</organism>
<feature type="domain" description="Cytochrome c" evidence="10">
    <location>
        <begin position="28"/>
        <end position="136"/>
    </location>
</feature>
<evidence type="ECO:0000259" key="10">
    <source>
        <dbReference type="PROSITE" id="PS51007"/>
    </source>
</evidence>
<dbReference type="PROSITE" id="PS51007">
    <property type="entry name" value="CYTC"/>
    <property type="match status" value="1"/>
</dbReference>
<evidence type="ECO:0000256" key="4">
    <source>
        <dbReference type="ARBA" id="ARBA00022729"/>
    </source>
</evidence>
<dbReference type="InterPro" id="IPR009056">
    <property type="entry name" value="Cyt_c-like_dom"/>
</dbReference>
<dbReference type="InterPro" id="IPR051395">
    <property type="entry name" value="Cytochrome_c_Peroxidase/MauG"/>
</dbReference>
<dbReference type="PANTHER" id="PTHR30600">
    <property type="entry name" value="CYTOCHROME C PEROXIDASE-RELATED"/>
    <property type="match status" value="1"/>
</dbReference>
<keyword evidence="11" id="KW-0575">Peroxidase</keyword>
<comment type="PTM">
    <text evidence="8">Binds 2 heme groups per subunit.</text>
</comment>
<dbReference type="AlphaFoldDB" id="A0A3E1F168"/>
<dbReference type="InterPro" id="IPR004852">
    <property type="entry name" value="Di-haem_cyt_c_peroxidsae"/>
</dbReference>
<feature type="binding site" description="axial binding residue" evidence="9">
    <location>
        <position position="54"/>
    </location>
    <ligand>
        <name>heme c</name>
        <dbReference type="ChEBI" id="CHEBI:61717"/>
        <label>1</label>
    </ligand>
    <ligandPart>
        <name>Fe</name>
        <dbReference type="ChEBI" id="CHEBI:18248"/>
    </ligandPart>
</feature>
<dbReference type="GO" id="GO:0020037">
    <property type="term" value="F:heme binding"/>
    <property type="evidence" value="ECO:0007669"/>
    <property type="project" value="InterPro"/>
</dbReference>
<evidence type="ECO:0000256" key="3">
    <source>
        <dbReference type="ARBA" id="ARBA00022723"/>
    </source>
</evidence>
<evidence type="ECO:0000256" key="8">
    <source>
        <dbReference type="PIRSR" id="PIRSR000294-1"/>
    </source>
</evidence>
<accession>A0A3E1F168</accession>
<comment type="subcellular location">
    <subcellularLocation>
        <location evidence="1">Periplasm</location>
    </subcellularLocation>
</comment>
<keyword evidence="3 9" id="KW-0479">Metal-binding</keyword>
<protein>
    <submittedName>
        <fullName evidence="11">Cytochrome-c peroxidase</fullName>
    </submittedName>
</protein>
<dbReference type="GO" id="GO:0046872">
    <property type="term" value="F:metal ion binding"/>
    <property type="evidence" value="ECO:0007669"/>
    <property type="project" value="UniProtKB-KW"/>
</dbReference>